<organism evidence="2 3">
    <name type="scientific">Pusillimonas noertemannii</name>
    <dbReference type="NCBI Taxonomy" id="305977"/>
    <lineage>
        <taxon>Bacteria</taxon>
        <taxon>Pseudomonadati</taxon>
        <taxon>Pseudomonadota</taxon>
        <taxon>Betaproteobacteria</taxon>
        <taxon>Burkholderiales</taxon>
        <taxon>Alcaligenaceae</taxon>
        <taxon>Pusillimonas</taxon>
    </lineage>
</organism>
<name>A0A2U1CNY1_9BURK</name>
<dbReference type="RefSeq" id="WP_116518552.1">
    <property type="nucleotide sequence ID" value="NZ_JACCEX010000002.1"/>
</dbReference>
<evidence type="ECO:0000313" key="3">
    <source>
        <dbReference type="Proteomes" id="UP000246145"/>
    </source>
</evidence>
<keyword evidence="3" id="KW-1185">Reference proteome</keyword>
<comment type="caution">
    <text evidence="2">The sequence shown here is derived from an EMBL/GenBank/DDBJ whole genome shotgun (WGS) entry which is preliminary data.</text>
</comment>
<sequence length="63" mass="6963">MNSEIEDSSATGDSAEREKALERITQRIAAIDALVETQKLMDEGRHDEASSLLKTIPDFSDEP</sequence>
<gene>
    <name evidence="2" type="ORF">C7440_2216</name>
</gene>
<feature type="region of interest" description="Disordered" evidence="1">
    <location>
        <begin position="42"/>
        <end position="63"/>
    </location>
</feature>
<evidence type="ECO:0000313" key="2">
    <source>
        <dbReference type="EMBL" id="PVY62720.1"/>
    </source>
</evidence>
<dbReference type="AlphaFoldDB" id="A0A2U1CNY1"/>
<evidence type="ECO:0000256" key="1">
    <source>
        <dbReference type="SAM" id="MobiDB-lite"/>
    </source>
</evidence>
<reference evidence="2 3" key="1">
    <citation type="submission" date="2018-04" db="EMBL/GenBank/DDBJ databases">
        <title>Genomic Encyclopedia of Type Strains, Phase IV (KMG-IV): sequencing the most valuable type-strain genomes for metagenomic binning, comparative biology and taxonomic classification.</title>
        <authorList>
            <person name="Goeker M."/>
        </authorList>
    </citation>
    <scope>NUCLEOTIDE SEQUENCE [LARGE SCALE GENOMIC DNA]</scope>
    <source>
        <strain evidence="2 3">DSM 10065</strain>
    </source>
</reference>
<proteinExistence type="predicted"/>
<accession>A0A2U1CNY1</accession>
<protein>
    <submittedName>
        <fullName evidence="2">Uncharacterized protein</fullName>
    </submittedName>
</protein>
<dbReference type="EMBL" id="QEKO01000002">
    <property type="protein sequence ID" value="PVY62720.1"/>
    <property type="molecule type" value="Genomic_DNA"/>
</dbReference>
<dbReference type="Proteomes" id="UP000246145">
    <property type="component" value="Unassembled WGS sequence"/>
</dbReference>